<dbReference type="InterPro" id="IPR001433">
    <property type="entry name" value="OxRdtase_FAD/NAD-bd"/>
</dbReference>
<evidence type="ECO:0000313" key="15">
    <source>
        <dbReference type="Proteomes" id="UP000006764"/>
    </source>
</evidence>
<keyword evidence="5" id="KW-0274">FAD</keyword>
<feature type="compositionally biased region" description="Basic and acidic residues" evidence="11">
    <location>
        <begin position="264"/>
        <end position="273"/>
    </location>
</feature>
<keyword evidence="2" id="KW-0285">Flavoprotein</keyword>
<dbReference type="Pfam" id="PF00175">
    <property type="entry name" value="NAD_binding_1"/>
    <property type="match status" value="1"/>
</dbReference>
<dbReference type="InterPro" id="IPR036010">
    <property type="entry name" value="2Fe-2S_ferredoxin-like_sf"/>
</dbReference>
<keyword evidence="4" id="KW-0479">Metal-binding</keyword>
<dbReference type="InterPro" id="IPR039261">
    <property type="entry name" value="FNR_nucleotide-bd"/>
</dbReference>
<dbReference type="Proteomes" id="UP000006764">
    <property type="component" value="Chromosome"/>
</dbReference>
<dbReference type="Pfam" id="PF00111">
    <property type="entry name" value="Fer2"/>
    <property type="match status" value="1"/>
</dbReference>
<evidence type="ECO:0000256" key="3">
    <source>
        <dbReference type="ARBA" id="ARBA00022714"/>
    </source>
</evidence>
<dbReference type="GO" id="GO:0046872">
    <property type="term" value="F:metal ion binding"/>
    <property type="evidence" value="ECO:0007669"/>
    <property type="project" value="UniProtKB-KW"/>
</dbReference>
<dbReference type="KEGG" id="apac:S7S_11240"/>
<evidence type="ECO:0000256" key="1">
    <source>
        <dbReference type="ARBA" id="ARBA00001974"/>
    </source>
</evidence>
<sequence length="367" mass="39739">MQTAAFHPSLIVAGPRPSASRWTRFVRPEQLYRQARVAAVERQTEDAVSITLAPMDDKPCDAAAGQYLTLIADVNGARIKRAYSLSQLPDQNAFTVTCKAIAGGRMSGHLNSALKAGDLLQFAGPSGEFLLPDSVPAHYAFVAAGSGITPIMAMLEQLLEIDRCRTPITLLFGNRREKDILFRDRLEQLVSAHANLSVSYYLTRPGKRWKGQQGRISAEALPQQPGTHYFLCGPDTFNSSLREALLNLGISSTAISTEQFTQSSDERRPHPADPHPVQFRLADGSEHEVTVRPGESLLEAGLRGGVPLQFSCTMGGCGHCKVTIETGDVATDEPNCLTESERQAGQTLACCAWPHSKAVVQVAETGL</sequence>
<dbReference type="InterPro" id="IPR001709">
    <property type="entry name" value="Flavoprot_Pyr_Nucl_cyt_Rdtase"/>
</dbReference>
<keyword evidence="6" id="KW-0560">Oxidoreductase</keyword>
<dbReference type="CDD" id="cd06214">
    <property type="entry name" value="PA_degradation_oxidoreductase_like"/>
    <property type="match status" value="1"/>
</dbReference>
<dbReference type="PANTHER" id="PTHR47354">
    <property type="entry name" value="NADH OXIDOREDUCTASE HCR"/>
    <property type="match status" value="1"/>
</dbReference>
<dbReference type="CDD" id="cd00207">
    <property type="entry name" value="fer2"/>
    <property type="match status" value="1"/>
</dbReference>
<dbReference type="Pfam" id="PF00970">
    <property type="entry name" value="FAD_binding_6"/>
    <property type="match status" value="1"/>
</dbReference>
<dbReference type="AlphaFoldDB" id="A0A0B4XPI9"/>
<protein>
    <submittedName>
        <fullName evidence="14">Oxidoreductase FAD-binding domain-containing protein</fullName>
    </submittedName>
</protein>
<evidence type="ECO:0000256" key="8">
    <source>
        <dbReference type="ARBA" id="ARBA00023014"/>
    </source>
</evidence>
<keyword evidence="7" id="KW-0408">Iron</keyword>
<evidence type="ECO:0000256" key="4">
    <source>
        <dbReference type="ARBA" id="ARBA00022723"/>
    </source>
</evidence>
<keyword evidence="3" id="KW-0001">2Fe-2S</keyword>
<gene>
    <name evidence="14" type="ORF">S7S_11240</name>
</gene>
<dbReference type="PANTHER" id="PTHR47354:SF6">
    <property type="entry name" value="NADH OXIDOREDUCTASE HCR"/>
    <property type="match status" value="1"/>
</dbReference>
<dbReference type="InterPro" id="IPR012675">
    <property type="entry name" value="Beta-grasp_dom_sf"/>
</dbReference>
<evidence type="ECO:0000256" key="5">
    <source>
        <dbReference type="ARBA" id="ARBA00022827"/>
    </source>
</evidence>
<comment type="similarity">
    <text evidence="10">In the N-terminal section; belongs to the FAD-binding oxidoreductase type 6 family.</text>
</comment>
<evidence type="ECO:0000256" key="7">
    <source>
        <dbReference type="ARBA" id="ARBA00023004"/>
    </source>
</evidence>
<evidence type="ECO:0000256" key="6">
    <source>
        <dbReference type="ARBA" id="ARBA00023002"/>
    </source>
</evidence>
<feature type="domain" description="2Fe-2S ferredoxin-type" evidence="12">
    <location>
        <begin position="275"/>
        <end position="366"/>
    </location>
</feature>
<dbReference type="HOGENOM" id="CLU_003827_14_1_6"/>
<dbReference type="InterPro" id="IPR001041">
    <property type="entry name" value="2Fe-2S_ferredoxin-type"/>
</dbReference>
<dbReference type="SUPFAM" id="SSF54292">
    <property type="entry name" value="2Fe-2S ferredoxin-like"/>
    <property type="match status" value="1"/>
</dbReference>
<evidence type="ECO:0000256" key="2">
    <source>
        <dbReference type="ARBA" id="ARBA00022630"/>
    </source>
</evidence>
<dbReference type="InterPro" id="IPR008333">
    <property type="entry name" value="Cbr1-like_FAD-bd_dom"/>
</dbReference>
<dbReference type="InterPro" id="IPR017927">
    <property type="entry name" value="FAD-bd_FR_type"/>
</dbReference>
<dbReference type="EMBL" id="CP004387">
    <property type="protein sequence ID" value="AJD48660.1"/>
    <property type="molecule type" value="Genomic_DNA"/>
</dbReference>
<dbReference type="InterPro" id="IPR017938">
    <property type="entry name" value="Riboflavin_synthase-like_b-brl"/>
</dbReference>
<feature type="region of interest" description="Disordered" evidence="11">
    <location>
        <begin position="257"/>
        <end position="276"/>
    </location>
</feature>
<evidence type="ECO:0000256" key="10">
    <source>
        <dbReference type="ARBA" id="ARBA00061434"/>
    </source>
</evidence>
<dbReference type="SUPFAM" id="SSF63380">
    <property type="entry name" value="Riboflavin synthase domain-like"/>
    <property type="match status" value="1"/>
</dbReference>
<comment type="cofactor">
    <cofactor evidence="9">
        <name>[2Fe-2S] cluster</name>
        <dbReference type="ChEBI" id="CHEBI:190135"/>
    </cofactor>
</comment>
<dbReference type="RefSeq" id="WP_008737112.1">
    <property type="nucleotide sequence ID" value="NZ_CP004387.1"/>
</dbReference>
<evidence type="ECO:0000313" key="14">
    <source>
        <dbReference type="EMBL" id="AJD48660.1"/>
    </source>
</evidence>
<evidence type="ECO:0000259" key="13">
    <source>
        <dbReference type="PROSITE" id="PS51384"/>
    </source>
</evidence>
<evidence type="ECO:0000259" key="12">
    <source>
        <dbReference type="PROSITE" id="PS51085"/>
    </source>
</evidence>
<dbReference type="SUPFAM" id="SSF52343">
    <property type="entry name" value="Ferredoxin reductase-like, C-terminal NADP-linked domain"/>
    <property type="match status" value="1"/>
</dbReference>
<dbReference type="PRINTS" id="PR00410">
    <property type="entry name" value="PHEHYDRXLASE"/>
</dbReference>
<dbReference type="Gene3D" id="3.40.50.80">
    <property type="entry name" value="Nucleotide-binding domain of ferredoxin-NADP reductase (FNR) module"/>
    <property type="match status" value="1"/>
</dbReference>
<dbReference type="Gene3D" id="3.10.20.30">
    <property type="match status" value="1"/>
</dbReference>
<dbReference type="PROSITE" id="PS51384">
    <property type="entry name" value="FAD_FR"/>
    <property type="match status" value="1"/>
</dbReference>
<dbReference type="STRING" id="391936.S7S_11240"/>
<dbReference type="Gene3D" id="2.40.30.10">
    <property type="entry name" value="Translation factors"/>
    <property type="match status" value="1"/>
</dbReference>
<dbReference type="OrthoDB" id="9796486at2"/>
<evidence type="ECO:0000256" key="9">
    <source>
        <dbReference type="ARBA" id="ARBA00034078"/>
    </source>
</evidence>
<accession>A0A0B4XPI9</accession>
<dbReference type="GO" id="GO:0051537">
    <property type="term" value="F:2 iron, 2 sulfur cluster binding"/>
    <property type="evidence" value="ECO:0007669"/>
    <property type="project" value="UniProtKB-KW"/>
</dbReference>
<dbReference type="PROSITE" id="PS51085">
    <property type="entry name" value="2FE2S_FER_2"/>
    <property type="match status" value="1"/>
</dbReference>
<comment type="cofactor">
    <cofactor evidence="1">
        <name>FAD</name>
        <dbReference type="ChEBI" id="CHEBI:57692"/>
    </cofactor>
</comment>
<dbReference type="GO" id="GO:0016491">
    <property type="term" value="F:oxidoreductase activity"/>
    <property type="evidence" value="ECO:0007669"/>
    <property type="project" value="UniProtKB-KW"/>
</dbReference>
<feature type="domain" description="FAD-binding FR-type" evidence="13">
    <location>
        <begin position="30"/>
        <end position="132"/>
    </location>
</feature>
<dbReference type="InterPro" id="IPR050415">
    <property type="entry name" value="MRET"/>
</dbReference>
<keyword evidence="8" id="KW-0411">Iron-sulfur</keyword>
<keyword evidence="15" id="KW-1185">Reference proteome</keyword>
<name>A0A0B4XPI9_9GAMM</name>
<proteinExistence type="inferred from homology"/>
<reference evidence="14 15" key="1">
    <citation type="journal article" date="2012" name="J. Bacteriol.">
        <title>Genome sequence of an alkane-degrading bacterium, Alcanivorax pacificus type strain W11-5, isolated from deep sea sediment.</title>
        <authorList>
            <person name="Lai Q."/>
            <person name="Shao Z."/>
        </authorList>
    </citation>
    <scope>NUCLEOTIDE SEQUENCE [LARGE SCALE GENOMIC DNA]</scope>
    <source>
        <strain evidence="14 15">W11-5</strain>
    </source>
</reference>
<dbReference type="PRINTS" id="PR00371">
    <property type="entry name" value="FPNCR"/>
</dbReference>
<evidence type="ECO:0000256" key="11">
    <source>
        <dbReference type="SAM" id="MobiDB-lite"/>
    </source>
</evidence>
<organism evidence="14 15">
    <name type="scientific">Isoalcanivorax pacificus W11-5</name>
    <dbReference type="NCBI Taxonomy" id="391936"/>
    <lineage>
        <taxon>Bacteria</taxon>
        <taxon>Pseudomonadati</taxon>
        <taxon>Pseudomonadota</taxon>
        <taxon>Gammaproteobacteria</taxon>
        <taxon>Oceanospirillales</taxon>
        <taxon>Alcanivoracaceae</taxon>
        <taxon>Isoalcanivorax</taxon>
    </lineage>
</organism>